<proteinExistence type="predicted"/>
<keyword evidence="1" id="KW-0732">Signal</keyword>
<evidence type="ECO:0000313" key="3">
    <source>
        <dbReference type="Proteomes" id="UP001498398"/>
    </source>
</evidence>
<feature type="signal peptide" evidence="1">
    <location>
        <begin position="1"/>
        <end position="19"/>
    </location>
</feature>
<keyword evidence="3" id="KW-1185">Reference proteome</keyword>
<protein>
    <submittedName>
        <fullName evidence="2">Uncharacterized protein</fullName>
    </submittedName>
</protein>
<comment type="caution">
    <text evidence="2">The sequence shown here is derived from an EMBL/GenBank/DDBJ whole genome shotgun (WGS) entry which is preliminary data.</text>
</comment>
<feature type="chain" id="PRO_5045200839" evidence="1">
    <location>
        <begin position="20"/>
        <end position="189"/>
    </location>
</feature>
<dbReference type="Proteomes" id="UP001498398">
    <property type="component" value="Unassembled WGS sequence"/>
</dbReference>
<organism evidence="2 3">
    <name type="scientific">Marasmiellus scandens</name>
    <dbReference type="NCBI Taxonomy" id="2682957"/>
    <lineage>
        <taxon>Eukaryota</taxon>
        <taxon>Fungi</taxon>
        <taxon>Dikarya</taxon>
        <taxon>Basidiomycota</taxon>
        <taxon>Agaricomycotina</taxon>
        <taxon>Agaricomycetes</taxon>
        <taxon>Agaricomycetidae</taxon>
        <taxon>Agaricales</taxon>
        <taxon>Marasmiineae</taxon>
        <taxon>Omphalotaceae</taxon>
        <taxon>Marasmiellus</taxon>
    </lineage>
</organism>
<sequence length="189" mass="19631">MQPKFFALLSASLLPLVQADFRIFFAVSNDLSEGGATSSNELLLFNNPPDCNDISSAVPISAGSGNGDPNDASSGGFACDGCDADKAPDDFDITRLEIFDGPDAVGGSTNNPSGVTTEALGHITLRPNDNGNFDIDFVSLDGKTSGTRGTCDRSPRPGQTFQCPEGAVNPNGVEIFQCHTDLVLADGVN</sequence>
<accession>A0ABR1JUT7</accession>
<reference evidence="2 3" key="1">
    <citation type="submission" date="2024-01" db="EMBL/GenBank/DDBJ databases">
        <title>A draft genome for the cacao thread blight pathogen Marasmiellus scandens.</title>
        <authorList>
            <person name="Baruah I.K."/>
            <person name="Leung J."/>
            <person name="Bukari Y."/>
            <person name="Amoako-Attah I."/>
            <person name="Meinhardt L.W."/>
            <person name="Bailey B.A."/>
            <person name="Cohen S.P."/>
        </authorList>
    </citation>
    <scope>NUCLEOTIDE SEQUENCE [LARGE SCALE GENOMIC DNA]</scope>
    <source>
        <strain evidence="2 3">GH-19</strain>
    </source>
</reference>
<name>A0ABR1JUT7_9AGAR</name>
<dbReference type="EMBL" id="JBANRG010000007">
    <property type="protein sequence ID" value="KAK7464806.1"/>
    <property type="molecule type" value="Genomic_DNA"/>
</dbReference>
<gene>
    <name evidence="2" type="ORF">VKT23_006012</name>
</gene>
<evidence type="ECO:0000313" key="2">
    <source>
        <dbReference type="EMBL" id="KAK7464806.1"/>
    </source>
</evidence>
<evidence type="ECO:0000256" key="1">
    <source>
        <dbReference type="SAM" id="SignalP"/>
    </source>
</evidence>